<evidence type="ECO:0000256" key="1">
    <source>
        <dbReference type="SAM" id="MobiDB-lite"/>
    </source>
</evidence>
<feature type="compositionally biased region" description="Pro residues" evidence="1">
    <location>
        <begin position="614"/>
        <end position="630"/>
    </location>
</feature>
<feature type="compositionally biased region" description="Polar residues" evidence="1">
    <location>
        <begin position="653"/>
        <end position="663"/>
    </location>
</feature>
<dbReference type="PANTHER" id="PTHR12854:SF7">
    <property type="entry name" value="ATAXIN-2 HOMOLOG"/>
    <property type="match status" value="1"/>
</dbReference>
<feature type="compositionally biased region" description="Low complexity" evidence="1">
    <location>
        <begin position="525"/>
        <end position="535"/>
    </location>
</feature>
<protein>
    <recommendedName>
        <fullName evidence="2">LsmAD domain-containing protein</fullName>
    </recommendedName>
</protein>
<feature type="compositionally biased region" description="Polar residues" evidence="1">
    <location>
        <begin position="554"/>
        <end position="568"/>
    </location>
</feature>
<feature type="compositionally biased region" description="Polar residues" evidence="1">
    <location>
        <begin position="56"/>
        <end position="72"/>
    </location>
</feature>
<feature type="compositionally biased region" description="Polar residues" evidence="1">
    <location>
        <begin position="30"/>
        <end position="43"/>
    </location>
</feature>
<feature type="region of interest" description="Disordered" evidence="1">
    <location>
        <begin position="1"/>
        <end position="72"/>
    </location>
</feature>
<gene>
    <name evidence="3" type="ORF">EJ04DRAFT_424491</name>
</gene>
<feature type="compositionally biased region" description="Low complexity" evidence="1">
    <location>
        <begin position="44"/>
        <end position="54"/>
    </location>
</feature>
<dbReference type="Proteomes" id="UP000799444">
    <property type="component" value="Unassembled WGS sequence"/>
</dbReference>
<evidence type="ECO:0000313" key="3">
    <source>
        <dbReference type="EMBL" id="KAF2740625.1"/>
    </source>
</evidence>
<feature type="region of interest" description="Disordered" evidence="1">
    <location>
        <begin position="934"/>
        <end position="960"/>
    </location>
</feature>
<sequence>MNTAGKGADGARKQAASPVEGGQRKPQPQKAWTQGTNPLIQRPSNVNNSNGVVNTPKPSQNSLALSGATASPNRHMSDRMMFLLAQLSGRPGNITLKNGEKYTGVLSGTSLDPSEMRYVFKMVKRVQAADSQVNGATDISDDYVGVGDYHVMSFDIGDVADFNVSGVTLDKPQTKNQNVSSGFRTDTDISGSLATRERNLQKWEPSTETDVDLSLESGKTADWDQFHENEKRFGLTSNYDESYYTTTINRNDPHYAQRAARAERIAREIENSSATNSHVREERGYAAEDKGDDEEDKYSGVRRPEFPLLSSGGPNKYTPPARRPPTGQPTVPGAPVDPAIISSQLAQPDAAAKPAPRSTSPAEKHAAPEAPKAEATAKPQASTEALKEASAKTELKAAPPTKPAVEQTQKPSSALKPTVGGIPARKPGRPDNATANVEHDLLDSFKQFSAAEKLRMSERQRSLARESKAVKLNDLKKFSQNFKLNTPVPTDLVPILAKDENKQQLIVEKAMRAVQEMKTPPKPATAPADAKTARPSVTKPESSHASPTAAADRQLNQRPRPAQNQYASATMRDRPGQNVNQGPTSRTGLLSTRLTVNQQQHKQQGGAPYNGVPHPIPQVPDMRVPPPTGPSTPNSNASRSFNAGAPAFKPNPAANTFQPGGQASNNSSPRPESSSKQESPRKISYTPFFGGHRPTLQSLDPTEMFNPIKRMLKDAQQDNKTRELSNNGGIPFTYRTAPTWDYPETNKDKVYADLFERTVVPQPVSAPHNMMGNGPMPHQHQLPPQLQGNQGMPHGHTPHHTPRHGPVQPHHGQGGQHHFEGQHMQFSHSTSSVQPSPRAMPPYMYTAQPQGMPSFPQQMPMQGFGMSPNVQQAALRSQGQPQYMNGPVPGMGGQMMTNQQSNGPYMGMPANPQMQMFTPGPGGPGFPQYPGHMGGPPGNNYPSPRPAPQMMAHQGSQQGHSQPILYMQQQNQGQPVYAGQMVGSITPMRGPFAQPHQPHYGSPHQHAQFPQQQQQHRGTPSGSYTSQPMMQQHSQQHSLPPQVPPTGPANHGPDGGEDVK</sequence>
<dbReference type="EMBL" id="ML996099">
    <property type="protein sequence ID" value="KAF2740625.1"/>
    <property type="molecule type" value="Genomic_DNA"/>
</dbReference>
<reference evidence="3" key="1">
    <citation type="journal article" date="2020" name="Stud. Mycol.">
        <title>101 Dothideomycetes genomes: a test case for predicting lifestyles and emergence of pathogens.</title>
        <authorList>
            <person name="Haridas S."/>
            <person name="Albert R."/>
            <person name="Binder M."/>
            <person name="Bloem J."/>
            <person name="Labutti K."/>
            <person name="Salamov A."/>
            <person name="Andreopoulos B."/>
            <person name="Baker S."/>
            <person name="Barry K."/>
            <person name="Bills G."/>
            <person name="Bluhm B."/>
            <person name="Cannon C."/>
            <person name="Castanera R."/>
            <person name="Culley D."/>
            <person name="Daum C."/>
            <person name="Ezra D."/>
            <person name="Gonzalez J."/>
            <person name="Henrissat B."/>
            <person name="Kuo A."/>
            <person name="Liang C."/>
            <person name="Lipzen A."/>
            <person name="Lutzoni F."/>
            <person name="Magnuson J."/>
            <person name="Mondo S."/>
            <person name="Nolan M."/>
            <person name="Ohm R."/>
            <person name="Pangilinan J."/>
            <person name="Park H.-J."/>
            <person name="Ramirez L."/>
            <person name="Alfaro M."/>
            <person name="Sun H."/>
            <person name="Tritt A."/>
            <person name="Yoshinaga Y."/>
            <person name="Zwiers L.-H."/>
            <person name="Turgeon B."/>
            <person name="Goodwin S."/>
            <person name="Spatafora J."/>
            <person name="Crous P."/>
            <person name="Grigoriev I."/>
        </authorList>
    </citation>
    <scope>NUCLEOTIDE SEQUENCE</scope>
    <source>
        <strain evidence="3">CBS 125425</strain>
    </source>
</reference>
<dbReference type="OrthoDB" id="2275718at2759"/>
<feature type="compositionally biased region" description="Low complexity" evidence="1">
    <location>
        <begin position="775"/>
        <end position="795"/>
    </location>
</feature>
<dbReference type="Pfam" id="PF06741">
    <property type="entry name" value="LsmAD"/>
    <property type="match status" value="1"/>
</dbReference>
<dbReference type="InterPro" id="IPR025852">
    <property type="entry name" value="SM_dom_ATX"/>
</dbReference>
<feature type="region of interest" description="Disordered" evidence="1">
    <location>
        <begin position="772"/>
        <end position="819"/>
    </location>
</feature>
<feature type="region of interest" description="Disordered" evidence="1">
    <location>
        <begin position="983"/>
        <end position="1060"/>
    </location>
</feature>
<evidence type="ECO:0000259" key="2">
    <source>
        <dbReference type="SMART" id="SM01272"/>
    </source>
</evidence>
<keyword evidence="4" id="KW-1185">Reference proteome</keyword>
<evidence type="ECO:0000313" key="4">
    <source>
        <dbReference type="Proteomes" id="UP000799444"/>
    </source>
</evidence>
<dbReference type="PANTHER" id="PTHR12854">
    <property type="entry name" value="ATAXIN 2-RELATED"/>
    <property type="match status" value="1"/>
</dbReference>
<name>A0A9P4V9K1_9PLEO</name>
<comment type="caution">
    <text evidence="3">The sequence shown here is derived from an EMBL/GenBank/DDBJ whole genome shotgun (WGS) entry which is preliminary data.</text>
</comment>
<dbReference type="InterPro" id="IPR009604">
    <property type="entry name" value="LsmAD_domain"/>
</dbReference>
<feature type="compositionally biased region" description="Basic and acidic residues" evidence="1">
    <location>
        <begin position="278"/>
        <end position="289"/>
    </location>
</feature>
<dbReference type="GO" id="GO:0010494">
    <property type="term" value="C:cytoplasmic stress granule"/>
    <property type="evidence" value="ECO:0007669"/>
    <property type="project" value="TreeGrafter"/>
</dbReference>
<feature type="compositionally biased region" description="Low complexity" evidence="1">
    <location>
        <begin position="1004"/>
        <end position="1016"/>
    </location>
</feature>
<proteinExistence type="predicted"/>
<dbReference type="GO" id="GO:0034063">
    <property type="term" value="P:stress granule assembly"/>
    <property type="evidence" value="ECO:0007669"/>
    <property type="project" value="TreeGrafter"/>
</dbReference>
<organism evidence="3 4">
    <name type="scientific">Polyplosphaeria fusca</name>
    <dbReference type="NCBI Taxonomy" id="682080"/>
    <lineage>
        <taxon>Eukaryota</taxon>
        <taxon>Fungi</taxon>
        <taxon>Dikarya</taxon>
        <taxon>Ascomycota</taxon>
        <taxon>Pezizomycotina</taxon>
        <taxon>Dothideomycetes</taxon>
        <taxon>Pleosporomycetidae</taxon>
        <taxon>Pleosporales</taxon>
        <taxon>Tetraplosphaeriaceae</taxon>
        <taxon>Polyplosphaeria</taxon>
    </lineage>
</organism>
<dbReference type="AlphaFoldDB" id="A0A9P4V9K1"/>
<dbReference type="SMART" id="SM01272">
    <property type="entry name" value="LsmAD"/>
    <property type="match status" value="1"/>
</dbReference>
<feature type="compositionally biased region" description="Low complexity" evidence="1">
    <location>
        <begin position="368"/>
        <end position="381"/>
    </location>
</feature>
<dbReference type="InterPro" id="IPR045117">
    <property type="entry name" value="ATXN2-like"/>
</dbReference>
<accession>A0A9P4V9K1</accession>
<feature type="compositionally biased region" description="Basic and acidic residues" evidence="1">
    <location>
        <begin position="385"/>
        <end position="395"/>
    </location>
</feature>
<dbReference type="GO" id="GO:0003729">
    <property type="term" value="F:mRNA binding"/>
    <property type="evidence" value="ECO:0007669"/>
    <property type="project" value="TreeGrafter"/>
</dbReference>
<feature type="domain" description="LsmAD" evidence="2">
    <location>
        <begin position="233"/>
        <end position="304"/>
    </location>
</feature>
<feature type="region of interest" description="Disordered" evidence="1">
    <location>
        <begin position="514"/>
        <end position="699"/>
    </location>
</feature>
<feature type="region of interest" description="Disordered" evidence="1">
    <location>
        <begin position="268"/>
        <end position="437"/>
    </location>
</feature>
<feature type="compositionally biased region" description="Low complexity" evidence="1">
    <location>
        <begin position="584"/>
        <end position="595"/>
    </location>
</feature>
<dbReference type="Pfam" id="PF14438">
    <property type="entry name" value="SM-ATX"/>
    <property type="match status" value="1"/>
</dbReference>
<feature type="compositionally biased region" description="Low complexity" evidence="1">
    <location>
        <begin position="1026"/>
        <end position="1040"/>
    </location>
</feature>